<evidence type="ECO:0000313" key="3">
    <source>
        <dbReference type="Proteomes" id="UP000694050"/>
    </source>
</evidence>
<feature type="domain" description="Heterokaryon incompatibility" evidence="1">
    <location>
        <begin position="66"/>
        <end position="122"/>
    </location>
</feature>
<dbReference type="InterPro" id="IPR010730">
    <property type="entry name" value="HET"/>
</dbReference>
<proteinExistence type="predicted"/>
<protein>
    <recommendedName>
        <fullName evidence="1">Heterokaryon incompatibility domain-containing protein</fullName>
    </recommendedName>
</protein>
<dbReference type="Proteomes" id="UP000694050">
    <property type="component" value="Unassembled WGS sequence"/>
</dbReference>
<dbReference type="PANTHER" id="PTHR24148">
    <property type="entry name" value="ANKYRIN REPEAT DOMAIN-CONTAINING PROTEIN 39 HOMOLOG-RELATED"/>
    <property type="match status" value="1"/>
</dbReference>
<dbReference type="EMBL" id="JAELUQ010000008">
    <property type="protein sequence ID" value="KAG7409067.1"/>
    <property type="molecule type" value="Genomic_DNA"/>
</dbReference>
<dbReference type="AlphaFoldDB" id="A0A8J5NZ56"/>
<comment type="caution">
    <text evidence="2">The sequence shown here is derived from an EMBL/GenBank/DDBJ whole genome shotgun (WGS) entry which is preliminary data.</text>
</comment>
<dbReference type="Pfam" id="PF06985">
    <property type="entry name" value="HET"/>
    <property type="match status" value="1"/>
</dbReference>
<organism evidence="2 3">
    <name type="scientific">Fusarium oxysporum f. sp. rapae</name>
    <dbReference type="NCBI Taxonomy" id="485398"/>
    <lineage>
        <taxon>Eukaryota</taxon>
        <taxon>Fungi</taxon>
        <taxon>Dikarya</taxon>
        <taxon>Ascomycota</taxon>
        <taxon>Pezizomycotina</taxon>
        <taxon>Sordariomycetes</taxon>
        <taxon>Hypocreomycetidae</taxon>
        <taxon>Hypocreales</taxon>
        <taxon>Nectriaceae</taxon>
        <taxon>Fusarium</taxon>
        <taxon>Fusarium oxysporum species complex</taxon>
    </lineage>
</organism>
<evidence type="ECO:0000313" key="2">
    <source>
        <dbReference type="EMBL" id="KAG7409067.1"/>
    </source>
</evidence>
<evidence type="ECO:0000259" key="1">
    <source>
        <dbReference type="Pfam" id="PF06985"/>
    </source>
</evidence>
<accession>A0A8J5NZ56</accession>
<gene>
    <name evidence="2" type="ORF">Forpe1208_v011419</name>
</gene>
<name>A0A8J5NZ56_FUSOX</name>
<dbReference type="PANTHER" id="PTHR24148:SF73">
    <property type="entry name" value="HET DOMAIN PROTEIN (AFU_ORTHOLOGUE AFUA_8G01020)"/>
    <property type="match status" value="1"/>
</dbReference>
<reference evidence="2" key="1">
    <citation type="submission" date="2021-04" db="EMBL/GenBank/DDBJ databases">
        <title>First draft genome resource for Brassicaceae pathogens Fusarium oxysporum f. sp. raphani and Fusarium oxysporum f. sp. rapae.</title>
        <authorList>
            <person name="Asai S."/>
        </authorList>
    </citation>
    <scope>NUCLEOTIDE SEQUENCE</scope>
    <source>
        <strain evidence="2">Tf1208</strain>
    </source>
</reference>
<sequence>MTEKLDHDPKVMSVNGEVSAAIYKPLDNTRQEIQLLTLIPSKDKDADIHCAISHVVPNTPSGNPVYEALSYVWGEPDFSEPIILNDHTFFITPILKYILSCLRRRYDQQRVLWVDAICIDQYREGVYRLLTDSQCMLGAAFREPTLWRWLWVMQELILAPRLTLMSRDSELSWDVLKNLFKAEPYFDAIHMGRESSHYHLYYKDFSEVFVPIKLYPRLCLSKTLQPYSPVTP</sequence>
<dbReference type="InterPro" id="IPR052895">
    <property type="entry name" value="HetReg/Transcr_Mod"/>
</dbReference>